<dbReference type="Gene3D" id="3.30.70.360">
    <property type="match status" value="1"/>
</dbReference>
<dbReference type="AlphaFoldDB" id="A0AA96FAG6"/>
<gene>
    <name evidence="5" type="ORF">RN606_10225</name>
    <name evidence="6" type="ORF">RN607_10225</name>
</gene>
<dbReference type="Pfam" id="PF01546">
    <property type="entry name" value="Peptidase_M20"/>
    <property type="match status" value="1"/>
</dbReference>
<dbReference type="SUPFAM" id="SSF55031">
    <property type="entry name" value="Bacterial exopeptidase dimerisation domain"/>
    <property type="match status" value="1"/>
</dbReference>
<reference evidence="6 7" key="1">
    <citation type="submission" date="2023-09" db="EMBL/GenBank/DDBJ databases">
        <title>Demequina sp. a novel bacteria isolated from Capsicum annuum.</title>
        <authorList>
            <person name="Humaira Z."/>
            <person name="Lee J."/>
            <person name="Cho D."/>
        </authorList>
    </citation>
    <scope>NUCLEOTIDE SEQUENCE</scope>
    <source>
        <strain evidence="5 7">OYTSA14</strain>
        <strain evidence="6">PMTSA13</strain>
    </source>
</reference>
<evidence type="ECO:0000256" key="3">
    <source>
        <dbReference type="PIRSR" id="PIRSR001235-1"/>
    </source>
</evidence>
<dbReference type="Proteomes" id="UP001303408">
    <property type="component" value="Chromosome"/>
</dbReference>
<feature type="binding site" evidence="3">
    <location>
        <position position="109"/>
    </location>
    <ligand>
        <name>Zn(2+)</name>
        <dbReference type="ChEBI" id="CHEBI:29105"/>
        <label>2</label>
    </ligand>
</feature>
<dbReference type="NCBIfam" id="TIGR01879">
    <property type="entry name" value="hydantase"/>
    <property type="match status" value="1"/>
</dbReference>
<protein>
    <submittedName>
        <fullName evidence="6">Allantoate amidohydrolase</fullName>
    </submittedName>
</protein>
<keyword evidence="3" id="KW-0479">Metal-binding</keyword>
<dbReference type="PIRSF" id="PIRSF001235">
    <property type="entry name" value="Amidase_carbamoylase"/>
    <property type="match status" value="1"/>
</dbReference>
<feature type="binding site" evidence="4">
    <location>
        <position position="309"/>
    </location>
    <ligand>
        <name>allantoate</name>
        <dbReference type="ChEBI" id="CHEBI:17536"/>
    </ligand>
</feature>
<dbReference type="EMBL" id="CP134879">
    <property type="protein sequence ID" value="WNM23735.1"/>
    <property type="molecule type" value="Genomic_DNA"/>
</dbReference>
<dbReference type="PANTHER" id="PTHR32494">
    <property type="entry name" value="ALLANTOATE DEIMINASE-RELATED"/>
    <property type="match status" value="1"/>
</dbReference>
<evidence type="ECO:0000313" key="5">
    <source>
        <dbReference type="EMBL" id="WNM23735.1"/>
    </source>
</evidence>
<keyword evidence="2" id="KW-0378">Hydrolase</keyword>
<dbReference type="EMBL" id="CP134880">
    <property type="protein sequence ID" value="WNM26574.1"/>
    <property type="molecule type" value="Genomic_DNA"/>
</dbReference>
<dbReference type="KEGG" id="dcp:RN607_10225"/>
<dbReference type="GO" id="GO:0046872">
    <property type="term" value="F:metal ion binding"/>
    <property type="evidence" value="ECO:0007669"/>
    <property type="project" value="UniProtKB-KW"/>
</dbReference>
<dbReference type="RefSeq" id="WP_313496872.1">
    <property type="nucleotide sequence ID" value="NZ_CP134879.1"/>
</dbReference>
<feature type="binding site" evidence="3">
    <location>
        <position position="144"/>
    </location>
    <ligand>
        <name>Zn(2+)</name>
        <dbReference type="ChEBI" id="CHEBI:29105"/>
        <label>2</label>
    </ligand>
</feature>
<comment type="similarity">
    <text evidence="1">Belongs to the peptidase M20 family.</text>
</comment>
<evidence type="ECO:0000256" key="1">
    <source>
        <dbReference type="ARBA" id="ARBA00006153"/>
    </source>
</evidence>
<proteinExistence type="inferred from homology"/>
<accession>A0AA96F8M3</accession>
<dbReference type="PANTHER" id="PTHR32494:SF5">
    <property type="entry name" value="ALLANTOATE AMIDOHYDROLASE"/>
    <property type="match status" value="1"/>
</dbReference>
<comment type="cofactor">
    <cofactor evidence="3">
        <name>Zn(2+)</name>
        <dbReference type="ChEBI" id="CHEBI:29105"/>
    </cofactor>
    <text evidence="3">Binds 2 Zn(2+) ions per subunit.</text>
</comment>
<sequence length="434" mass="45291">MMTASPTATELSRTRPALRDGVLDPVDALAELAPIGRDEARGGWSRHLLDDADQKMREWFFQTAISLGLRFERDANANQWAVWAPPGASGKAVGTGSHLDSVPGGGPLDGPLGVVSSLAAVSRLIAEGHRPAHPIRVANFAEEEGARFGVPCLGSQLLCGELAPERVRALTDATGTSCAHVLEAGGYEPSVIGADPSRLADLAMYVELHVEQGCQLAPLDAPVGLATGILAHGRWLLTITGRGDHAGATELESRHDPMLVAATAIQAARTHALLADPATKGRATVGKLQVVPGGSNAIASEVRLWLDARAERDEDVRALVARIVAEMETSADSEGCEMALTEESFSTRVTFDAALTARIGAALRPTLGDVPRIPTGAGHDAGILAAYLPTAMLFVRNPDGVSHSPLEGATDDDIRAGVAALTDTLRALTSPEVA</sequence>
<evidence type="ECO:0000256" key="4">
    <source>
        <dbReference type="PIRSR" id="PIRSR001235-2"/>
    </source>
</evidence>
<evidence type="ECO:0000256" key="2">
    <source>
        <dbReference type="ARBA" id="ARBA00022801"/>
    </source>
</evidence>
<dbReference type="GO" id="GO:0016813">
    <property type="term" value="F:hydrolase activity, acting on carbon-nitrogen (but not peptide) bonds, in linear amidines"/>
    <property type="evidence" value="ECO:0007669"/>
    <property type="project" value="InterPro"/>
</dbReference>
<name>A0AA96FAG6_9MICO</name>
<dbReference type="NCBIfam" id="NF006770">
    <property type="entry name" value="PRK09290.1-4"/>
    <property type="match status" value="1"/>
</dbReference>
<accession>A0AA96FAG6</accession>
<keyword evidence="3" id="KW-0862">Zinc</keyword>
<evidence type="ECO:0000313" key="6">
    <source>
        <dbReference type="EMBL" id="WNM26574.1"/>
    </source>
</evidence>
<dbReference type="SUPFAM" id="SSF53187">
    <property type="entry name" value="Zn-dependent exopeptidases"/>
    <property type="match status" value="1"/>
</dbReference>
<dbReference type="Proteomes" id="UP001304125">
    <property type="component" value="Chromosome"/>
</dbReference>
<feature type="binding site" evidence="3">
    <location>
        <position position="403"/>
    </location>
    <ligand>
        <name>Zn(2+)</name>
        <dbReference type="ChEBI" id="CHEBI:29105"/>
        <label>2</label>
    </ligand>
</feature>
<organism evidence="6">
    <name type="scientific">Demequina capsici</name>
    <dbReference type="NCBI Taxonomy" id="3075620"/>
    <lineage>
        <taxon>Bacteria</taxon>
        <taxon>Bacillati</taxon>
        <taxon>Actinomycetota</taxon>
        <taxon>Actinomycetes</taxon>
        <taxon>Micrococcales</taxon>
        <taxon>Demequinaceae</taxon>
        <taxon>Demequina</taxon>
    </lineage>
</organism>
<dbReference type="InterPro" id="IPR002933">
    <property type="entry name" value="Peptidase_M20"/>
</dbReference>
<feature type="binding site" evidence="3">
    <location>
        <position position="98"/>
    </location>
    <ligand>
        <name>Zn(2+)</name>
        <dbReference type="ChEBI" id="CHEBI:29105"/>
        <label>1</label>
    </ligand>
</feature>
<dbReference type="InterPro" id="IPR010158">
    <property type="entry name" value="Amidase_Cbmase"/>
</dbReference>
<keyword evidence="7" id="KW-1185">Reference proteome</keyword>
<dbReference type="Gene3D" id="3.40.630.10">
    <property type="entry name" value="Zn peptidases"/>
    <property type="match status" value="1"/>
</dbReference>
<evidence type="ECO:0000313" key="7">
    <source>
        <dbReference type="Proteomes" id="UP001304125"/>
    </source>
</evidence>
<feature type="binding site" evidence="3">
    <location>
        <position position="109"/>
    </location>
    <ligand>
        <name>Zn(2+)</name>
        <dbReference type="ChEBI" id="CHEBI:29105"/>
        <label>1</label>
    </ligand>
</feature>
<feature type="binding site" evidence="4">
    <location>
        <position position="296"/>
    </location>
    <ligand>
        <name>allantoate</name>
        <dbReference type="ChEBI" id="CHEBI:17536"/>
    </ligand>
</feature>
<feature type="binding site" evidence="3">
    <location>
        <position position="209"/>
    </location>
    <ligand>
        <name>Zn(2+)</name>
        <dbReference type="ChEBI" id="CHEBI:29105"/>
        <label>1</label>
    </ligand>
</feature>
<feature type="binding site" evidence="4">
    <location>
        <position position="234"/>
    </location>
    <ligand>
        <name>allantoate</name>
        <dbReference type="ChEBI" id="CHEBI:17536"/>
    </ligand>
</feature>
<dbReference type="InterPro" id="IPR036264">
    <property type="entry name" value="Bact_exopeptidase_dim_dom"/>
</dbReference>